<reference evidence="1 2" key="1">
    <citation type="submission" date="2019-02" db="EMBL/GenBank/DDBJ databases">
        <title>Paracoccus subflavus sp. nov., isolated from marine sediment of the Pacific Ocean.</title>
        <authorList>
            <person name="Zhang G."/>
        </authorList>
    </citation>
    <scope>NUCLEOTIDE SEQUENCE [LARGE SCALE GENOMIC DNA]</scope>
    <source>
        <strain evidence="1 2">GY0581</strain>
    </source>
</reference>
<evidence type="ECO:0000313" key="1">
    <source>
        <dbReference type="EMBL" id="TBN42614.1"/>
    </source>
</evidence>
<dbReference type="EMBL" id="SISK01000002">
    <property type="protein sequence ID" value="TBN42614.1"/>
    <property type="molecule type" value="Genomic_DNA"/>
</dbReference>
<gene>
    <name evidence="1" type="ORF">EYE42_04100</name>
</gene>
<dbReference type="AlphaFoldDB" id="A0A4Q9G3K2"/>
<proteinExistence type="predicted"/>
<organism evidence="1 2">
    <name type="scientific">Paracoccus subflavus</name>
    <dbReference type="NCBI Taxonomy" id="2528244"/>
    <lineage>
        <taxon>Bacteria</taxon>
        <taxon>Pseudomonadati</taxon>
        <taxon>Pseudomonadota</taxon>
        <taxon>Alphaproteobacteria</taxon>
        <taxon>Rhodobacterales</taxon>
        <taxon>Paracoccaceae</taxon>
        <taxon>Paracoccus</taxon>
    </lineage>
</organism>
<name>A0A4Q9G3K2_9RHOB</name>
<accession>A0A4Q9G3K2</accession>
<keyword evidence="2" id="KW-1185">Reference proteome</keyword>
<sequence>MVQEIFDPSQPVITKEMIEKLAYRISHEPIQKRAEEKKITGEWIIFAKHCSRNYYLCLGTHESGDQYIFDRIMQYCTRCFPDLPAWIAAASMKS</sequence>
<dbReference type="OrthoDB" id="8778623at2"/>
<comment type="caution">
    <text evidence="1">The sequence shown here is derived from an EMBL/GenBank/DDBJ whole genome shotgun (WGS) entry which is preliminary data.</text>
</comment>
<dbReference type="Proteomes" id="UP000293520">
    <property type="component" value="Unassembled WGS sequence"/>
</dbReference>
<evidence type="ECO:0000313" key="2">
    <source>
        <dbReference type="Proteomes" id="UP000293520"/>
    </source>
</evidence>
<dbReference type="RefSeq" id="WP_130990041.1">
    <property type="nucleotide sequence ID" value="NZ_SISK01000002.1"/>
</dbReference>
<protein>
    <submittedName>
        <fullName evidence="1">Uncharacterized protein</fullName>
    </submittedName>
</protein>